<dbReference type="Pfam" id="PF09505">
    <property type="entry name" value="Dimeth_Pyl"/>
    <property type="match status" value="1"/>
</dbReference>
<evidence type="ECO:0000313" key="1">
    <source>
        <dbReference type="EMBL" id="ATW24430.1"/>
    </source>
</evidence>
<name>A0A3G1KPS0_FORW1</name>
<dbReference type="GO" id="GO:0015948">
    <property type="term" value="P:methanogenesis"/>
    <property type="evidence" value="ECO:0007669"/>
    <property type="project" value="InterPro"/>
</dbReference>
<reference evidence="1 2" key="1">
    <citation type="submission" date="2016-10" db="EMBL/GenBank/DDBJ databases">
        <title>Complete Genome Sequence of Peptococcaceae strain DCMF.</title>
        <authorList>
            <person name="Edwards R.J."/>
            <person name="Holland S.I."/>
            <person name="Deshpande N.P."/>
            <person name="Wong Y.K."/>
            <person name="Ertan H."/>
            <person name="Manefield M."/>
            <person name="Russell T.L."/>
            <person name="Lee M.J."/>
        </authorList>
    </citation>
    <scope>NUCLEOTIDE SEQUENCE [LARGE SCALE GENOMIC DNA]</scope>
    <source>
        <strain evidence="1 2">DCMF</strain>
    </source>
</reference>
<dbReference type="KEGG" id="fwa:DCMF_06200"/>
<keyword evidence="1" id="KW-0808">Transferase</keyword>
<protein>
    <submittedName>
        <fullName evidence="1">[dimethylamine--corrinoid protein] Co-methyltransferase</fullName>
    </submittedName>
</protein>
<evidence type="ECO:0000313" key="2">
    <source>
        <dbReference type="Proteomes" id="UP000323521"/>
    </source>
</evidence>
<proteinExistence type="predicted"/>
<dbReference type="EMBL" id="CP017634">
    <property type="protein sequence ID" value="ATW24430.1"/>
    <property type="molecule type" value="Genomic_DNA"/>
</dbReference>
<gene>
    <name evidence="1" type="ORF">DCMF_06200</name>
</gene>
<dbReference type="GO" id="GO:0008168">
    <property type="term" value="F:methyltransferase activity"/>
    <property type="evidence" value="ECO:0007669"/>
    <property type="project" value="UniProtKB-KW"/>
</dbReference>
<sequence>MGKFFSRMGDGAAVWLSEADIRADIEAGTLDAADRAKVPPLTGDEQKYLFELCTMPQQMVCVDRGKEIVTTGDSGATKLPYDGSIPMDRSTAVLVHERAFCVDTMEMGNIDYSYKQVKAILHEEKSALETAQMHTVVPLLYGAMPNLGLYTKPDGPVDNWSELLPAGKIAEARAAQEEAVEHAVKDLVYCADGLYEAGADGINFDTVGASGDADVLATLNAVRILKEKHPDLPINLGMAGEFILGMHGQLYFDGVRLAGLYPHKQVKIAEQAGATIFGAVVNTNSSQSFPWNVARVCTLVKACTEAAHIPVHVNVGMGVGSVPLTLTPPVDAVSRADKAIIEIGKADGL</sequence>
<accession>A0A3G1KPS0</accession>
<keyword evidence="1" id="KW-0489">Methyltransferase</keyword>
<dbReference type="Proteomes" id="UP000323521">
    <property type="component" value="Chromosome"/>
</dbReference>
<dbReference type="InterPro" id="IPR012653">
    <property type="entry name" value="Dimeth_MeTrfase_MtbB"/>
</dbReference>
<organism evidence="1 2">
    <name type="scientific">Formimonas warabiya</name>
    <dbReference type="NCBI Taxonomy" id="1761012"/>
    <lineage>
        <taxon>Bacteria</taxon>
        <taxon>Bacillati</taxon>
        <taxon>Bacillota</taxon>
        <taxon>Clostridia</taxon>
        <taxon>Eubacteriales</taxon>
        <taxon>Peptococcaceae</taxon>
        <taxon>Candidatus Formimonas</taxon>
    </lineage>
</organism>
<keyword evidence="2" id="KW-1185">Reference proteome</keyword>
<dbReference type="AlphaFoldDB" id="A0A3G1KPS0"/>
<dbReference type="GO" id="GO:0032259">
    <property type="term" value="P:methylation"/>
    <property type="evidence" value="ECO:0007669"/>
    <property type="project" value="UniProtKB-KW"/>
</dbReference>
<dbReference type="NCBIfam" id="TIGR02368">
    <property type="entry name" value="dimeth_PyL"/>
    <property type="match status" value="1"/>
</dbReference>